<accession>A0ACB8Q700</accession>
<comment type="caution">
    <text evidence="1">The sequence shown here is derived from an EMBL/GenBank/DDBJ whole genome shotgun (WGS) entry which is preliminary data.</text>
</comment>
<sequence>MSGTFELSQLSDRRTATPPSEAPTDEESGNLVGGVERRAGSSLPATGSSLRARVWQRLRGKDRRRVGWLESLRAIVFCSFLNILLPVIPIAWVVHLVNRNNNKQTGGTSDVNVRVANPLLYIALIPLEKLFEWGGEQLSLYCGPDLGDLIVITLNNIVEGTLALVLLLRCELRLLHSTIIGVVLLRLLLLPGSAFLIGGAHIWQQRLSESRVQLNHVLLITGVMTLLAPAAFFSVLNNAGTPQNGVTEVNVISDSVRGQFLQMARGAAVILLLVYICSRIYLYNPPGGNNTLRQLPGALPDEVRRETELEEGPGVNPYACMIFLVICVGLMAVTSEFLVEDIDPIKNYIGEEWFGLFFLPLISSSAGRLVSTVYFIRSSLKAWLGTPRAPSALQETKSIDLSIQFLMFWTPVLVIIGWFTRKPMHLLFDVFEVTILTGACFLVNYVTADARTNYAEGFSMIAFYAVLALVTWYYPGQPQIALMSVCESVASVLVNNSTLSGE</sequence>
<evidence type="ECO:0000313" key="1">
    <source>
        <dbReference type="EMBL" id="KAI0027473.1"/>
    </source>
</evidence>
<reference evidence="1" key="2">
    <citation type="journal article" date="2022" name="New Phytol.">
        <title>Evolutionary transition to the ectomycorrhizal habit in the genomes of a hyperdiverse lineage of mushroom-forming fungi.</title>
        <authorList>
            <person name="Looney B."/>
            <person name="Miyauchi S."/>
            <person name="Morin E."/>
            <person name="Drula E."/>
            <person name="Courty P.E."/>
            <person name="Kohler A."/>
            <person name="Kuo A."/>
            <person name="LaButti K."/>
            <person name="Pangilinan J."/>
            <person name="Lipzen A."/>
            <person name="Riley R."/>
            <person name="Andreopoulos W."/>
            <person name="He G."/>
            <person name="Johnson J."/>
            <person name="Nolan M."/>
            <person name="Tritt A."/>
            <person name="Barry K.W."/>
            <person name="Grigoriev I.V."/>
            <person name="Nagy L.G."/>
            <person name="Hibbett D."/>
            <person name="Henrissat B."/>
            <person name="Matheny P.B."/>
            <person name="Labbe J."/>
            <person name="Martin F.M."/>
        </authorList>
    </citation>
    <scope>NUCLEOTIDE SEQUENCE</scope>
    <source>
        <strain evidence="1">EC-137</strain>
    </source>
</reference>
<dbReference type="EMBL" id="MU273898">
    <property type="protein sequence ID" value="KAI0027473.1"/>
    <property type="molecule type" value="Genomic_DNA"/>
</dbReference>
<proteinExistence type="predicted"/>
<name>A0ACB8Q700_9AGAM</name>
<protein>
    <submittedName>
        <fullName evidence="1">Uncharacterized protein</fullName>
    </submittedName>
</protein>
<keyword evidence="2" id="KW-1185">Reference proteome</keyword>
<evidence type="ECO:0000313" key="2">
    <source>
        <dbReference type="Proteomes" id="UP000814128"/>
    </source>
</evidence>
<dbReference type="Proteomes" id="UP000814128">
    <property type="component" value="Unassembled WGS sequence"/>
</dbReference>
<reference evidence="1" key="1">
    <citation type="submission" date="2021-02" db="EMBL/GenBank/DDBJ databases">
        <authorList>
            <consortium name="DOE Joint Genome Institute"/>
            <person name="Ahrendt S."/>
            <person name="Looney B.P."/>
            <person name="Miyauchi S."/>
            <person name="Morin E."/>
            <person name="Drula E."/>
            <person name="Courty P.E."/>
            <person name="Chicoki N."/>
            <person name="Fauchery L."/>
            <person name="Kohler A."/>
            <person name="Kuo A."/>
            <person name="Labutti K."/>
            <person name="Pangilinan J."/>
            <person name="Lipzen A."/>
            <person name="Riley R."/>
            <person name="Andreopoulos W."/>
            <person name="He G."/>
            <person name="Johnson J."/>
            <person name="Barry K.W."/>
            <person name="Grigoriev I.V."/>
            <person name="Nagy L."/>
            <person name="Hibbett D."/>
            <person name="Henrissat B."/>
            <person name="Matheny P.B."/>
            <person name="Labbe J."/>
            <person name="Martin F."/>
        </authorList>
    </citation>
    <scope>NUCLEOTIDE SEQUENCE</scope>
    <source>
        <strain evidence="1">EC-137</strain>
    </source>
</reference>
<organism evidence="1 2">
    <name type="scientific">Vararia minispora EC-137</name>
    <dbReference type="NCBI Taxonomy" id="1314806"/>
    <lineage>
        <taxon>Eukaryota</taxon>
        <taxon>Fungi</taxon>
        <taxon>Dikarya</taxon>
        <taxon>Basidiomycota</taxon>
        <taxon>Agaricomycotina</taxon>
        <taxon>Agaricomycetes</taxon>
        <taxon>Russulales</taxon>
        <taxon>Lachnocladiaceae</taxon>
        <taxon>Vararia</taxon>
    </lineage>
</organism>
<gene>
    <name evidence="1" type="ORF">K488DRAFT_90829</name>
</gene>